<dbReference type="AlphaFoldDB" id="A0A5B7CMZ4"/>
<evidence type="ECO:0000313" key="2">
    <source>
        <dbReference type="EMBL" id="MPC10860.1"/>
    </source>
</evidence>
<feature type="region of interest" description="Disordered" evidence="1">
    <location>
        <begin position="1"/>
        <end position="20"/>
    </location>
</feature>
<keyword evidence="3" id="KW-1185">Reference proteome</keyword>
<dbReference type="EMBL" id="VSRR010000134">
    <property type="protein sequence ID" value="MPC10860.1"/>
    <property type="molecule type" value="Genomic_DNA"/>
</dbReference>
<evidence type="ECO:0000313" key="3">
    <source>
        <dbReference type="Proteomes" id="UP000324222"/>
    </source>
</evidence>
<proteinExistence type="predicted"/>
<dbReference type="Proteomes" id="UP000324222">
    <property type="component" value="Unassembled WGS sequence"/>
</dbReference>
<organism evidence="2 3">
    <name type="scientific">Portunus trituberculatus</name>
    <name type="common">Swimming crab</name>
    <name type="synonym">Neptunus trituberculatus</name>
    <dbReference type="NCBI Taxonomy" id="210409"/>
    <lineage>
        <taxon>Eukaryota</taxon>
        <taxon>Metazoa</taxon>
        <taxon>Ecdysozoa</taxon>
        <taxon>Arthropoda</taxon>
        <taxon>Crustacea</taxon>
        <taxon>Multicrustacea</taxon>
        <taxon>Malacostraca</taxon>
        <taxon>Eumalacostraca</taxon>
        <taxon>Eucarida</taxon>
        <taxon>Decapoda</taxon>
        <taxon>Pleocyemata</taxon>
        <taxon>Brachyura</taxon>
        <taxon>Eubrachyura</taxon>
        <taxon>Portunoidea</taxon>
        <taxon>Portunidae</taxon>
        <taxon>Portuninae</taxon>
        <taxon>Portunus</taxon>
    </lineage>
</organism>
<gene>
    <name evidence="2" type="ORF">E2C01_003503</name>
</gene>
<comment type="caution">
    <text evidence="2">The sequence shown here is derived from an EMBL/GenBank/DDBJ whole genome shotgun (WGS) entry which is preliminary data.</text>
</comment>
<accession>A0A5B7CMZ4</accession>
<name>A0A5B7CMZ4_PORTR</name>
<protein>
    <submittedName>
        <fullName evidence="2">Uncharacterized protein</fullName>
    </submittedName>
</protein>
<evidence type="ECO:0000256" key="1">
    <source>
        <dbReference type="SAM" id="MobiDB-lite"/>
    </source>
</evidence>
<sequence length="78" mass="8461">MNELHYLPTQEHSGQADREKQKQQQLLLQLVDAGSTLELAADTSAVVVAACTELLAAAVGPDVTKQLFEPVELQQCLD</sequence>
<reference evidence="2 3" key="1">
    <citation type="submission" date="2019-05" db="EMBL/GenBank/DDBJ databases">
        <title>Another draft genome of Portunus trituberculatus and its Hox gene families provides insights of decapod evolution.</title>
        <authorList>
            <person name="Jeong J.-H."/>
            <person name="Song I."/>
            <person name="Kim S."/>
            <person name="Choi T."/>
            <person name="Kim D."/>
            <person name="Ryu S."/>
            <person name="Kim W."/>
        </authorList>
    </citation>
    <scope>NUCLEOTIDE SEQUENCE [LARGE SCALE GENOMIC DNA]</scope>
    <source>
        <tissue evidence="2">Muscle</tissue>
    </source>
</reference>